<dbReference type="Proteomes" id="UP000300879">
    <property type="component" value="Chromosome"/>
</dbReference>
<dbReference type="EMBL" id="CP040396">
    <property type="protein sequence ID" value="QCT03781.1"/>
    <property type="molecule type" value="Genomic_DNA"/>
</dbReference>
<dbReference type="KEGG" id="palo:E6C60_3070"/>
<evidence type="ECO:0000313" key="1">
    <source>
        <dbReference type="EMBL" id="QCT03781.1"/>
    </source>
</evidence>
<dbReference type="OrthoDB" id="2666382at2"/>
<gene>
    <name evidence="1" type="ORF">E6C60_3070</name>
</gene>
<keyword evidence="2" id="KW-1185">Reference proteome</keyword>
<reference evidence="1 2" key="1">
    <citation type="submission" date="2019-05" db="EMBL/GenBank/DDBJ databases">
        <authorList>
            <person name="Chen C."/>
        </authorList>
    </citation>
    <scope>NUCLEOTIDE SEQUENCE [LARGE SCALE GENOMIC DNA]</scope>
    <source>
        <strain evidence="1 2">HB172198</strain>
    </source>
</reference>
<protein>
    <submittedName>
        <fullName evidence="1">Uncharacterized protein</fullName>
    </submittedName>
</protein>
<sequence length="96" mass="10807">MSLASALKAQGLTRGPVYATGIMKGYEAARMIADFKAQETIKSMTDRVLQENGCELDRVEKLGVYFEHHNVGSRYGITFQDFVDRVDRGTWDPYLA</sequence>
<accession>A0A4P8XQ11</accession>
<dbReference type="AlphaFoldDB" id="A0A4P8XQ11"/>
<dbReference type="RefSeq" id="WP_138226603.1">
    <property type="nucleotide sequence ID" value="NZ_CP040396.1"/>
</dbReference>
<evidence type="ECO:0000313" key="2">
    <source>
        <dbReference type="Proteomes" id="UP000300879"/>
    </source>
</evidence>
<organism evidence="1 2">
    <name type="scientific">Paenibacillus algicola</name>
    <dbReference type="NCBI Taxonomy" id="2565926"/>
    <lineage>
        <taxon>Bacteria</taxon>
        <taxon>Bacillati</taxon>
        <taxon>Bacillota</taxon>
        <taxon>Bacilli</taxon>
        <taxon>Bacillales</taxon>
        <taxon>Paenibacillaceae</taxon>
        <taxon>Paenibacillus</taxon>
    </lineage>
</organism>
<name>A0A4P8XQ11_9BACL</name>
<proteinExistence type="predicted"/>